<dbReference type="Proteomes" id="UP000231658">
    <property type="component" value="Unassembled WGS sequence"/>
</dbReference>
<accession>A0A1C3RGQ6</accession>
<organism evidence="1 2">
    <name type="scientific">Candidatus Terasakiella magnetica</name>
    <dbReference type="NCBI Taxonomy" id="1867952"/>
    <lineage>
        <taxon>Bacteria</taxon>
        <taxon>Pseudomonadati</taxon>
        <taxon>Pseudomonadota</taxon>
        <taxon>Alphaproteobacteria</taxon>
        <taxon>Rhodospirillales</taxon>
        <taxon>Terasakiellaceae</taxon>
        <taxon>Terasakiella</taxon>
    </lineage>
</organism>
<dbReference type="AlphaFoldDB" id="A0A1C3RGQ6"/>
<name>A0A1C3RGQ6_9PROT</name>
<evidence type="ECO:0000313" key="2">
    <source>
        <dbReference type="Proteomes" id="UP000231658"/>
    </source>
</evidence>
<keyword evidence="2" id="KW-1185">Reference proteome</keyword>
<sequence length="52" mass="5945">MLRCCVGIDLRLHDLIRQKLCKLNAISQVLLALFSYCHATNINQLVKYTSPI</sequence>
<proteinExistence type="predicted"/>
<gene>
    <name evidence="1" type="ORF">MTBPR1_20276</name>
</gene>
<protein>
    <submittedName>
        <fullName evidence="1">Uncharacterized protein</fullName>
    </submittedName>
</protein>
<dbReference type="EMBL" id="FLYE01000012">
    <property type="protein sequence ID" value="SCA56428.1"/>
    <property type="molecule type" value="Genomic_DNA"/>
</dbReference>
<reference evidence="1 2" key="1">
    <citation type="submission" date="2016-07" db="EMBL/GenBank/DDBJ databases">
        <authorList>
            <person name="Lefevre C.T."/>
        </authorList>
    </citation>
    <scope>NUCLEOTIDE SEQUENCE [LARGE SCALE GENOMIC DNA]</scope>
    <source>
        <strain evidence="1">PR1</strain>
    </source>
</reference>
<evidence type="ECO:0000313" key="1">
    <source>
        <dbReference type="EMBL" id="SCA56428.1"/>
    </source>
</evidence>
<dbReference type="STRING" id="1867952.MTBPR1_20276"/>